<evidence type="ECO:0000256" key="2">
    <source>
        <dbReference type="SAM" id="Phobius"/>
    </source>
</evidence>
<keyword evidence="4" id="KW-1185">Reference proteome</keyword>
<reference evidence="3" key="1">
    <citation type="submission" date="2018-05" db="EMBL/GenBank/DDBJ databases">
        <title>Draft genome of Mucuna pruriens seed.</title>
        <authorList>
            <person name="Nnadi N.E."/>
            <person name="Vos R."/>
            <person name="Hasami M.H."/>
            <person name="Devisetty U.K."/>
            <person name="Aguiy J.C."/>
        </authorList>
    </citation>
    <scope>NUCLEOTIDE SEQUENCE [LARGE SCALE GENOMIC DNA]</scope>
    <source>
        <strain evidence="3">JCA_2017</strain>
    </source>
</reference>
<proteinExistence type="predicted"/>
<evidence type="ECO:0000313" key="4">
    <source>
        <dbReference type="Proteomes" id="UP000257109"/>
    </source>
</evidence>
<evidence type="ECO:0000256" key="1">
    <source>
        <dbReference type="SAM" id="MobiDB-lite"/>
    </source>
</evidence>
<dbReference type="EMBL" id="QJKJ01015764">
    <property type="protein sequence ID" value="RDX61987.1"/>
    <property type="molecule type" value="Genomic_DNA"/>
</dbReference>
<evidence type="ECO:0000313" key="3">
    <source>
        <dbReference type="EMBL" id="RDX61987.1"/>
    </source>
</evidence>
<accession>A0A371E7K4</accession>
<organism evidence="3 4">
    <name type="scientific">Mucuna pruriens</name>
    <name type="common">Velvet bean</name>
    <name type="synonym">Dolichos pruriens</name>
    <dbReference type="NCBI Taxonomy" id="157652"/>
    <lineage>
        <taxon>Eukaryota</taxon>
        <taxon>Viridiplantae</taxon>
        <taxon>Streptophyta</taxon>
        <taxon>Embryophyta</taxon>
        <taxon>Tracheophyta</taxon>
        <taxon>Spermatophyta</taxon>
        <taxon>Magnoliopsida</taxon>
        <taxon>eudicotyledons</taxon>
        <taxon>Gunneridae</taxon>
        <taxon>Pentapetalae</taxon>
        <taxon>rosids</taxon>
        <taxon>fabids</taxon>
        <taxon>Fabales</taxon>
        <taxon>Fabaceae</taxon>
        <taxon>Papilionoideae</taxon>
        <taxon>50 kb inversion clade</taxon>
        <taxon>NPAAA clade</taxon>
        <taxon>indigoferoid/millettioid clade</taxon>
        <taxon>Phaseoleae</taxon>
        <taxon>Mucuna</taxon>
    </lineage>
</organism>
<feature type="region of interest" description="Disordered" evidence="1">
    <location>
        <begin position="59"/>
        <end position="80"/>
    </location>
</feature>
<gene>
    <name evidence="3" type="ORF">CR513_59731</name>
</gene>
<keyword evidence="2" id="KW-1133">Transmembrane helix</keyword>
<dbReference type="OrthoDB" id="1421795at2759"/>
<name>A0A371E7K4_MUCPR</name>
<sequence>MTPPYTSFSPQQDEVQFSDDPHFALHGKILLLVFLSLFFLLFVFILVIPWLKKRAGRSHHSEADEDSVEGQNNTAPSHNWFRRRRKEDVTLFHATVEN</sequence>
<protein>
    <submittedName>
        <fullName evidence="3">Uncharacterized protein</fullName>
    </submittedName>
</protein>
<feature type="non-terminal residue" evidence="3">
    <location>
        <position position="1"/>
    </location>
</feature>
<keyword evidence="2" id="KW-0812">Transmembrane</keyword>
<keyword evidence="2" id="KW-0472">Membrane</keyword>
<feature type="transmembrane region" description="Helical" evidence="2">
    <location>
        <begin position="29"/>
        <end position="51"/>
    </location>
</feature>
<dbReference type="AlphaFoldDB" id="A0A371E7K4"/>
<comment type="caution">
    <text evidence="3">The sequence shown here is derived from an EMBL/GenBank/DDBJ whole genome shotgun (WGS) entry which is preliminary data.</text>
</comment>
<dbReference type="Proteomes" id="UP000257109">
    <property type="component" value="Unassembled WGS sequence"/>
</dbReference>